<dbReference type="OrthoDB" id="10250354at2759"/>
<dbReference type="EMBL" id="FN648818">
    <property type="protein sequence ID" value="CBN78732.1"/>
    <property type="molecule type" value="Genomic_DNA"/>
</dbReference>
<dbReference type="STRING" id="2880.D8LQG8"/>
<feature type="signal peptide" evidence="2">
    <location>
        <begin position="1"/>
        <end position="21"/>
    </location>
</feature>
<evidence type="ECO:0000313" key="4">
    <source>
        <dbReference type="Proteomes" id="UP000002630"/>
    </source>
</evidence>
<dbReference type="Proteomes" id="UP000002630">
    <property type="component" value="Linkage Group LG04"/>
</dbReference>
<proteinExistence type="predicted"/>
<sequence length="235" mass="25250">MTRAALFLSASCALLLRPATPFIRLAPPAGAADPAGAAHRQRHVRPVSARPHHARVLVNMMAEVDADVPGIADSRLAGWRVGSKQAATTATEDTAAVDSDADSEGGAGESGEPGCGDVVEYPLTDLVKNESTDGREKGVAVIVSINKLRNDAWKLPEDILDKAELQVLCPDLDSEEEGVWMADELETCAFAKLGEMKVLKSSFNGAMDKWKRWTISDELSEGCGARDAEWEYDML</sequence>
<evidence type="ECO:0000256" key="2">
    <source>
        <dbReference type="SAM" id="SignalP"/>
    </source>
</evidence>
<evidence type="ECO:0000313" key="3">
    <source>
        <dbReference type="EMBL" id="CBN78732.1"/>
    </source>
</evidence>
<accession>D8LQG8</accession>
<reference evidence="3 4" key="1">
    <citation type="journal article" date="2010" name="Nature">
        <title>The Ectocarpus genome and the independent evolution of multicellularity in brown algae.</title>
        <authorList>
            <person name="Cock J.M."/>
            <person name="Sterck L."/>
            <person name="Rouze P."/>
            <person name="Scornet D."/>
            <person name="Allen A.E."/>
            <person name="Amoutzias G."/>
            <person name="Anthouard V."/>
            <person name="Artiguenave F."/>
            <person name="Aury J.M."/>
            <person name="Badger J.H."/>
            <person name="Beszteri B."/>
            <person name="Billiau K."/>
            <person name="Bonnet E."/>
            <person name="Bothwell J.H."/>
            <person name="Bowler C."/>
            <person name="Boyen C."/>
            <person name="Brownlee C."/>
            <person name="Carrano C.J."/>
            <person name="Charrier B."/>
            <person name="Cho G.Y."/>
            <person name="Coelho S.M."/>
            <person name="Collen J."/>
            <person name="Corre E."/>
            <person name="Da Silva C."/>
            <person name="Delage L."/>
            <person name="Delaroque N."/>
            <person name="Dittami S.M."/>
            <person name="Doulbeau S."/>
            <person name="Elias M."/>
            <person name="Farnham G."/>
            <person name="Gachon C.M."/>
            <person name="Gschloessl B."/>
            <person name="Heesch S."/>
            <person name="Jabbari K."/>
            <person name="Jubin C."/>
            <person name="Kawai H."/>
            <person name="Kimura K."/>
            <person name="Kloareg B."/>
            <person name="Kupper F.C."/>
            <person name="Lang D."/>
            <person name="Le Bail A."/>
            <person name="Leblanc C."/>
            <person name="Lerouge P."/>
            <person name="Lohr M."/>
            <person name="Lopez P.J."/>
            <person name="Martens C."/>
            <person name="Maumus F."/>
            <person name="Michel G."/>
            <person name="Miranda-Saavedra D."/>
            <person name="Morales J."/>
            <person name="Moreau H."/>
            <person name="Motomura T."/>
            <person name="Nagasato C."/>
            <person name="Napoli C.A."/>
            <person name="Nelson D.R."/>
            <person name="Nyvall-Collen P."/>
            <person name="Peters A.F."/>
            <person name="Pommier C."/>
            <person name="Potin P."/>
            <person name="Poulain J."/>
            <person name="Quesneville H."/>
            <person name="Read B."/>
            <person name="Rensing S.A."/>
            <person name="Ritter A."/>
            <person name="Rousvoal S."/>
            <person name="Samanta M."/>
            <person name="Samson G."/>
            <person name="Schroeder D.C."/>
            <person name="Segurens B."/>
            <person name="Strittmatter M."/>
            <person name="Tonon T."/>
            <person name="Tregear J.W."/>
            <person name="Valentin K."/>
            <person name="von Dassow P."/>
            <person name="Yamagishi T."/>
            <person name="Van de Peer Y."/>
            <person name="Wincker P."/>
        </authorList>
    </citation>
    <scope>NUCLEOTIDE SEQUENCE [LARGE SCALE GENOMIC DNA]</scope>
    <source>
        <strain evidence="4">Ec32 / CCAP1310/4</strain>
    </source>
</reference>
<feature type="chain" id="PRO_5003117398" evidence="2">
    <location>
        <begin position="22"/>
        <end position="235"/>
    </location>
</feature>
<dbReference type="InParanoid" id="D8LQG8"/>
<keyword evidence="4" id="KW-1185">Reference proteome</keyword>
<keyword evidence="2" id="KW-0732">Signal</keyword>
<name>D8LQG8_ECTSI</name>
<gene>
    <name evidence="3" type="ORF">Esi_0006_0099</name>
</gene>
<dbReference type="AlphaFoldDB" id="D8LQG8"/>
<organism evidence="3 4">
    <name type="scientific">Ectocarpus siliculosus</name>
    <name type="common">Brown alga</name>
    <name type="synonym">Conferva siliculosa</name>
    <dbReference type="NCBI Taxonomy" id="2880"/>
    <lineage>
        <taxon>Eukaryota</taxon>
        <taxon>Sar</taxon>
        <taxon>Stramenopiles</taxon>
        <taxon>Ochrophyta</taxon>
        <taxon>PX clade</taxon>
        <taxon>Phaeophyceae</taxon>
        <taxon>Ectocarpales</taxon>
        <taxon>Ectocarpaceae</taxon>
        <taxon>Ectocarpus</taxon>
    </lineage>
</organism>
<feature type="region of interest" description="Disordered" evidence="1">
    <location>
        <begin position="87"/>
        <end position="118"/>
    </location>
</feature>
<feature type="compositionally biased region" description="Low complexity" evidence="1">
    <location>
        <begin position="87"/>
        <end position="98"/>
    </location>
</feature>
<evidence type="ECO:0000256" key="1">
    <source>
        <dbReference type="SAM" id="MobiDB-lite"/>
    </source>
</evidence>
<feature type="compositionally biased region" description="Gly residues" evidence="1">
    <location>
        <begin position="105"/>
        <end position="114"/>
    </location>
</feature>
<dbReference type="EMBL" id="FN649729">
    <property type="protein sequence ID" value="CBN78732.1"/>
    <property type="molecule type" value="Genomic_DNA"/>
</dbReference>
<protein>
    <submittedName>
        <fullName evidence="3">Uncharacterized protein</fullName>
    </submittedName>
</protein>